<evidence type="ECO:0000256" key="2">
    <source>
        <dbReference type="ARBA" id="ARBA00022475"/>
    </source>
</evidence>
<feature type="transmembrane region" description="Helical" evidence="10">
    <location>
        <begin position="288"/>
        <end position="311"/>
    </location>
</feature>
<keyword evidence="6 10" id="KW-1133">Transmembrane helix</keyword>
<evidence type="ECO:0000256" key="10">
    <source>
        <dbReference type="RuleBase" id="RU351113"/>
    </source>
</evidence>
<dbReference type="PANTHER" id="PTHR21137:SF35">
    <property type="entry name" value="ODORANT RECEPTOR 19A-RELATED"/>
    <property type="match status" value="1"/>
</dbReference>
<dbReference type="GO" id="GO:0005549">
    <property type="term" value="F:odorant binding"/>
    <property type="evidence" value="ECO:0007669"/>
    <property type="project" value="InterPro"/>
</dbReference>
<dbReference type="GO" id="GO:0004984">
    <property type="term" value="F:olfactory receptor activity"/>
    <property type="evidence" value="ECO:0007669"/>
    <property type="project" value="InterPro"/>
</dbReference>
<accession>A0A8J2QL97</accession>
<name>A0A8J2QL97_9NEOP</name>
<dbReference type="GO" id="GO:0007165">
    <property type="term" value="P:signal transduction"/>
    <property type="evidence" value="ECO:0007669"/>
    <property type="project" value="UniProtKB-KW"/>
</dbReference>
<keyword evidence="4 10" id="KW-0812">Transmembrane</keyword>
<dbReference type="GO" id="GO:0005886">
    <property type="term" value="C:plasma membrane"/>
    <property type="evidence" value="ECO:0007669"/>
    <property type="project" value="UniProtKB-SubCell"/>
</dbReference>
<dbReference type="Pfam" id="PF02949">
    <property type="entry name" value="7tm_6"/>
    <property type="match status" value="2"/>
</dbReference>
<evidence type="ECO:0000256" key="6">
    <source>
        <dbReference type="ARBA" id="ARBA00022989"/>
    </source>
</evidence>
<keyword evidence="9 10" id="KW-0807">Transducer</keyword>
<sequence>MADIKPEDLFLNRAKFVMKLLGIWLPSYDETNIHKLYRFFMMALQYLFLFFQIIYIVQVWGDLEAFSQASYLLFTQASLCFKVTVFQVNRSSLRELLNLMNDKIFVPQSFKQNRILSLQARRIKKLLLAFMISSQTTCGLWALKPLFDDHGSRKFPLDMWMPVSPQSSPQYEFGYAFQLVTICMSAYMYFGVDSVALSMVIFACGQIDIIKEKILKIRSIRKKMSRRIVASDNNKKLIECIRQHQAVVLFKELLENTYHTYLLFQLVGSVGLICMSAFRILVIDWRSMQFFSIVTYLLVMISQLFVCCWCGHELTATSEDLHKVFYRSMWYEQDPKFQRCLYFAIMRLGRPLVLRAGHYIPLSRQTFVSVEPRSVQFYSMLNYMVTMLSQLFLYCWCGSQLTTKSEELREWLYQCPWYNQDGKFRKSVIIAMERMRRPIIFKAGHYIPLSRPTFVSVLRLSYSYFAVLNQAKNK</sequence>
<comment type="subcellular location">
    <subcellularLocation>
        <location evidence="1 10">Cell membrane</location>
        <topology evidence="1 10">Multi-pass membrane protein</topology>
    </subcellularLocation>
</comment>
<evidence type="ECO:0000256" key="3">
    <source>
        <dbReference type="ARBA" id="ARBA00022606"/>
    </source>
</evidence>
<keyword evidence="7 10" id="KW-0472">Membrane</keyword>
<proteinExistence type="inferred from homology"/>
<keyword evidence="8 10" id="KW-0675">Receptor</keyword>
<evidence type="ECO:0000256" key="7">
    <source>
        <dbReference type="ARBA" id="ARBA00023136"/>
    </source>
</evidence>
<evidence type="ECO:0000313" key="12">
    <source>
        <dbReference type="Proteomes" id="UP000789524"/>
    </source>
</evidence>
<feature type="transmembrane region" description="Helical" evidence="10">
    <location>
        <begin position="126"/>
        <end position="143"/>
    </location>
</feature>
<comment type="caution">
    <text evidence="10">Lacks conserved residue(s) required for the propagation of feature annotation.</text>
</comment>
<dbReference type="OrthoDB" id="6604226at2759"/>
<keyword evidence="5 10" id="KW-0552">Olfaction</keyword>
<comment type="caution">
    <text evidence="11">The sequence shown here is derived from an EMBL/GenBank/DDBJ whole genome shotgun (WGS) entry which is preliminary data.</text>
</comment>
<keyword evidence="12" id="KW-1185">Reference proteome</keyword>
<reference evidence="11" key="1">
    <citation type="submission" date="2021-09" db="EMBL/GenBank/DDBJ databases">
        <authorList>
            <person name="Martin H S."/>
        </authorList>
    </citation>
    <scope>NUCLEOTIDE SEQUENCE</scope>
</reference>
<evidence type="ECO:0000256" key="9">
    <source>
        <dbReference type="ARBA" id="ARBA00023224"/>
    </source>
</evidence>
<dbReference type="PANTHER" id="PTHR21137">
    <property type="entry name" value="ODORANT RECEPTOR"/>
    <property type="match status" value="1"/>
</dbReference>
<gene>
    <name evidence="11" type="ORF">DCHRY22_LOCUS6110</name>
</gene>
<evidence type="ECO:0000256" key="4">
    <source>
        <dbReference type="ARBA" id="ARBA00022692"/>
    </source>
</evidence>
<dbReference type="EMBL" id="CAKASE010000053">
    <property type="protein sequence ID" value="CAG9565222.1"/>
    <property type="molecule type" value="Genomic_DNA"/>
</dbReference>
<dbReference type="Proteomes" id="UP000789524">
    <property type="component" value="Unassembled WGS sequence"/>
</dbReference>
<dbReference type="InterPro" id="IPR004117">
    <property type="entry name" value="7tm6_olfct_rcpt"/>
</dbReference>
<evidence type="ECO:0000313" key="11">
    <source>
        <dbReference type="EMBL" id="CAG9565222.1"/>
    </source>
</evidence>
<organism evidence="11 12">
    <name type="scientific">Danaus chrysippus</name>
    <name type="common">African queen</name>
    <dbReference type="NCBI Taxonomy" id="151541"/>
    <lineage>
        <taxon>Eukaryota</taxon>
        <taxon>Metazoa</taxon>
        <taxon>Ecdysozoa</taxon>
        <taxon>Arthropoda</taxon>
        <taxon>Hexapoda</taxon>
        <taxon>Insecta</taxon>
        <taxon>Pterygota</taxon>
        <taxon>Neoptera</taxon>
        <taxon>Endopterygota</taxon>
        <taxon>Lepidoptera</taxon>
        <taxon>Glossata</taxon>
        <taxon>Ditrysia</taxon>
        <taxon>Papilionoidea</taxon>
        <taxon>Nymphalidae</taxon>
        <taxon>Danainae</taxon>
        <taxon>Danaini</taxon>
        <taxon>Danaina</taxon>
        <taxon>Danaus</taxon>
        <taxon>Anosia</taxon>
    </lineage>
</organism>
<evidence type="ECO:0000256" key="1">
    <source>
        <dbReference type="ARBA" id="ARBA00004651"/>
    </source>
</evidence>
<evidence type="ECO:0000256" key="5">
    <source>
        <dbReference type="ARBA" id="ARBA00022725"/>
    </source>
</evidence>
<protein>
    <recommendedName>
        <fullName evidence="10">Odorant receptor</fullName>
    </recommendedName>
</protein>
<dbReference type="AlphaFoldDB" id="A0A8J2QL97"/>
<keyword evidence="2" id="KW-1003">Cell membrane</keyword>
<evidence type="ECO:0000256" key="8">
    <source>
        <dbReference type="ARBA" id="ARBA00023170"/>
    </source>
</evidence>
<comment type="similarity">
    <text evidence="10">Belongs to the insect chemoreceptor superfamily. Heteromeric odorant receptor channel (TC 1.A.69) family.</text>
</comment>
<feature type="transmembrane region" description="Helical" evidence="10">
    <location>
        <begin position="36"/>
        <end position="57"/>
    </location>
</feature>
<feature type="transmembrane region" description="Helical" evidence="10">
    <location>
        <begin position="261"/>
        <end position="282"/>
    </location>
</feature>
<keyword evidence="3 10" id="KW-0716">Sensory transduction</keyword>